<proteinExistence type="predicted"/>
<accession>A0A645EJ05</accession>
<evidence type="ECO:0000313" key="1">
    <source>
        <dbReference type="EMBL" id="MPN01426.1"/>
    </source>
</evidence>
<protein>
    <submittedName>
        <fullName evidence="1">Uncharacterized protein</fullName>
    </submittedName>
</protein>
<organism evidence="1">
    <name type="scientific">bioreactor metagenome</name>
    <dbReference type="NCBI Taxonomy" id="1076179"/>
    <lineage>
        <taxon>unclassified sequences</taxon>
        <taxon>metagenomes</taxon>
        <taxon>ecological metagenomes</taxon>
    </lineage>
</organism>
<comment type="caution">
    <text evidence="1">The sequence shown here is derived from an EMBL/GenBank/DDBJ whole genome shotgun (WGS) entry which is preliminary data.</text>
</comment>
<dbReference type="EMBL" id="VSSQ01047436">
    <property type="protein sequence ID" value="MPN01426.1"/>
    <property type="molecule type" value="Genomic_DNA"/>
</dbReference>
<reference evidence="1" key="1">
    <citation type="submission" date="2019-08" db="EMBL/GenBank/DDBJ databases">
        <authorList>
            <person name="Kucharzyk K."/>
            <person name="Murdoch R.W."/>
            <person name="Higgins S."/>
            <person name="Loffler F."/>
        </authorList>
    </citation>
    <scope>NUCLEOTIDE SEQUENCE</scope>
</reference>
<gene>
    <name evidence="1" type="ORF">SDC9_148635</name>
</gene>
<name>A0A645EJ05_9ZZZZ</name>
<dbReference type="AlphaFoldDB" id="A0A645EJ05"/>
<sequence>MRGERLDLSAVSRHLKLDGGVAQLIRRLCNGHDYGQIAGKDVVAVVGILLDDNLTVFNGYVRCIGHLTDAKMLRDFGANLSGIAVDRLLAAEDNVEFFSADFFKVTDGRSQGVAGGEGIGAAESPVADQIRRIGADGERFFEHRHCLRQTHGNNRYLTAFFILEPQCGLKGECVKRIEDARDTAAHERVGHRINFDLSGVGNLFYTYQNVHN</sequence>